<name>A0A0M3I305_ASCLU</name>
<proteinExistence type="predicted"/>
<keyword evidence="2" id="KW-1185">Reference proteome</keyword>
<accession>A0A0M3I305</accession>
<dbReference type="Proteomes" id="UP000036681">
    <property type="component" value="Unplaced"/>
</dbReference>
<reference evidence="3" key="1">
    <citation type="submission" date="2017-02" db="UniProtKB">
        <authorList>
            <consortium name="WormBaseParasite"/>
        </authorList>
    </citation>
    <scope>IDENTIFICATION</scope>
</reference>
<feature type="transmembrane region" description="Helical" evidence="1">
    <location>
        <begin position="6"/>
        <end position="25"/>
    </location>
</feature>
<dbReference type="WBParaSite" id="ALUE_0001095901-mRNA-1">
    <property type="protein sequence ID" value="ALUE_0001095901-mRNA-1"/>
    <property type="gene ID" value="ALUE_0001095901"/>
</dbReference>
<keyword evidence="1" id="KW-0812">Transmembrane</keyword>
<keyword evidence="1" id="KW-0472">Membrane</keyword>
<sequence length="94" mass="10690">MSFEFYLKLTIGCLVFNLLVVSLFYKLPLCTWEMLFIFAEYPDDMLDWLLADLGPFADLNDAVPAIPHNTPHIVHSHGDVPVQQMTAHVEQVAD</sequence>
<evidence type="ECO:0000313" key="2">
    <source>
        <dbReference type="Proteomes" id="UP000036681"/>
    </source>
</evidence>
<keyword evidence="1" id="KW-1133">Transmembrane helix</keyword>
<organism evidence="2 3">
    <name type="scientific">Ascaris lumbricoides</name>
    <name type="common">Giant roundworm</name>
    <dbReference type="NCBI Taxonomy" id="6252"/>
    <lineage>
        <taxon>Eukaryota</taxon>
        <taxon>Metazoa</taxon>
        <taxon>Ecdysozoa</taxon>
        <taxon>Nematoda</taxon>
        <taxon>Chromadorea</taxon>
        <taxon>Rhabditida</taxon>
        <taxon>Spirurina</taxon>
        <taxon>Ascaridomorpha</taxon>
        <taxon>Ascaridoidea</taxon>
        <taxon>Ascarididae</taxon>
        <taxon>Ascaris</taxon>
    </lineage>
</organism>
<evidence type="ECO:0000256" key="1">
    <source>
        <dbReference type="SAM" id="Phobius"/>
    </source>
</evidence>
<evidence type="ECO:0000313" key="3">
    <source>
        <dbReference type="WBParaSite" id="ALUE_0001095901-mRNA-1"/>
    </source>
</evidence>
<protein>
    <submittedName>
        <fullName evidence="3">Secreted protein</fullName>
    </submittedName>
</protein>
<dbReference type="AlphaFoldDB" id="A0A0M3I305"/>